<sequence length="681" mass="76873">MPMYFEGKKTVPAQPSMEALQRSAKNLSIKSSASPRDSVSSKSIKSVGSSYSSRSSNVPSSFYGATKLSTTGPASDPRDTANTANFTPISTQDVMIFTYGYRAYTDPLYAPGGFETISWDTEKIDETVTHQFLRDRIPSQRGKSKLDVEVGFGDGLTDETYGEWVVQKAKRLFLLLLEFGTPERIFDVVDQSWDDDDLPLEPRNIHRLKLREHYDKALENKFYKRQFSYILKEMPYRTHVEYADEDEVPLVVSYRQKSLGFSFPGDDRVHRPRNKNLMIYRRKVALGSEPNSLIGKDFLAEVDTLRNIMHPHVVDFQASYTYLNDGFVLTTPACDYSLKTFIQNPSSTFKSLNKAQRRRKILGWIHCLADALAYLHDQEITALDIRPRTILVCGDTVYFSDISILTGLDPNTRRIDHVEAERYEYGAPEHWSRKHSAHSIPSTPITGTVRARSFFKSIPMISSSNSLPQTWNNDGDVPSENLEQSASSDNLDRVAQGPQLSAARVGEWAQEVSNPIKASTFSLACIFMDLLTFNAKKKISAFQSYRSVKKGSSRGAAKPDSSFHANLGQVASWIGVLDREVSKRGLEDWAVKSILQICASMFYREPGLRTPPRDVADMFWNILRDEGGMPHCGTDGKLPSKEDLEEAALLGRGNMEWEWPWGQKMHSSRIRSLTEVSNYST</sequence>
<dbReference type="InterPro" id="IPR001245">
    <property type="entry name" value="Ser-Thr/Tyr_kinase_cat_dom"/>
</dbReference>
<comment type="caution">
    <text evidence="3">The sequence shown here is derived from an EMBL/GenBank/DDBJ whole genome shotgun (WGS) entry which is preliminary data.</text>
</comment>
<dbReference type="Pfam" id="PF07714">
    <property type="entry name" value="PK_Tyr_Ser-Thr"/>
    <property type="match status" value="1"/>
</dbReference>
<feature type="compositionally biased region" description="Low complexity" evidence="1">
    <location>
        <begin position="34"/>
        <end position="59"/>
    </location>
</feature>
<dbReference type="Gene3D" id="1.10.510.10">
    <property type="entry name" value="Transferase(Phosphotransferase) domain 1"/>
    <property type="match status" value="1"/>
</dbReference>
<dbReference type="SMART" id="SM00220">
    <property type="entry name" value="S_TKc"/>
    <property type="match status" value="1"/>
</dbReference>
<dbReference type="InterPro" id="IPR053083">
    <property type="entry name" value="TF_kinase-domain_protein"/>
</dbReference>
<dbReference type="GO" id="GO:0005524">
    <property type="term" value="F:ATP binding"/>
    <property type="evidence" value="ECO:0007669"/>
    <property type="project" value="InterPro"/>
</dbReference>
<protein>
    <recommendedName>
        <fullName evidence="2">Protein kinase domain-containing protein</fullName>
    </recommendedName>
</protein>
<organism evidence="3 4">
    <name type="scientific">Drechslerella dactyloides</name>
    <name type="common">Nematode-trapping fungus</name>
    <name type="synonym">Arthrobotrys dactyloides</name>
    <dbReference type="NCBI Taxonomy" id="74499"/>
    <lineage>
        <taxon>Eukaryota</taxon>
        <taxon>Fungi</taxon>
        <taxon>Dikarya</taxon>
        <taxon>Ascomycota</taxon>
        <taxon>Pezizomycotina</taxon>
        <taxon>Orbiliomycetes</taxon>
        <taxon>Orbiliales</taxon>
        <taxon>Orbiliaceae</taxon>
        <taxon>Drechslerella</taxon>
    </lineage>
</organism>
<reference evidence="3" key="1">
    <citation type="submission" date="2023-01" db="EMBL/GenBank/DDBJ databases">
        <title>The chitinases involved in constricting ring structure development in the nematode-trapping fungus Drechslerella dactyloides.</title>
        <authorList>
            <person name="Wang R."/>
            <person name="Zhang L."/>
            <person name="Tang P."/>
            <person name="Li S."/>
            <person name="Liang L."/>
        </authorList>
    </citation>
    <scope>NUCLEOTIDE SEQUENCE</scope>
    <source>
        <strain evidence="3">YMF1.00031</strain>
    </source>
</reference>
<dbReference type="Proteomes" id="UP001221413">
    <property type="component" value="Unassembled WGS sequence"/>
</dbReference>
<dbReference type="PANTHER" id="PTHR44305">
    <property type="entry name" value="SI:DKEY-192D15.2-RELATED"/>
    <property type="match status" value="1"/>
</dbReference>
<feature type="domain" description="Protein kinase" evidence="2">
    <location>
        <begin position="248"/>
        <end position="567"/>
    </location>
</feature>
<dbReference type="InterPro" id="IPR000719">
    <property type="entry name" value="Prot_kinase_dom"/>
</dbReference>
<dbReference type="SUPFAM" id="SSF56112">
    <property type="entry name" value="Protein kinase-like (PK-like)"/>
    <property type="match status" value="1"/>
</dbReference>
<name>A0AAD6ISZ5_DREDA</name>
<dbReference type="AlphaFoldDB" id="A0AAD6ISZ5"/>
<evidence type="ECO:0000259" key="2">
    <source>
        <dbReference type="PROSITE" id="PS50011"/>
    </source>
</evidence>
<gene>
    <name evidence="3" type="ORF">Dda_7955</name>
</gene>
<feature type="region of interest" description="Disordered" evidence="1">
    <location>
        <begin position="466"/>
        <end position="494"/>
    </location>
</feature>
<dbReference type="GO" id="GO:0004672">
    <property type="term" value="F:protein kinase activity"/>
    <property type="evidence" value="ECO:0007669"/>
    <property type="project" value="InterPro"/>
</dbReference>
<dbReference type="PROSITE" id="PS50011">
    <property type="entry name" value="PROTEIN_KINASE_DOM"/>
    <property type="match status" value="1"/>
</dbReference>
<evidence type="ECO:0000313" key="3">
    <source>
        <dbReference type="EMBL" id="KAJ6257070.1"/>
    </source>
</evidence>
<feature type="region of interest" description="Disordered" evidence="1">
    <location>
        <begin position="1"/>
        <end position="59"/>
    </location>
</feature>
<dbReference type="InterPro" id="IPR011009">
    <property type="entry name" value="Kinase-like_dom_sf"/>
</dbReference>
<keyword evidence="4" id="KW-1185">Reference proteome</keyword>
<dbReference type="PANTHER" id="PTHR44305:SF24">
    <property type="entry name" value="TYROSINE-PROTEIN KINASE C03B1.5-RELATED"/>
    <property type="match status" value="1"/>
</dbReference>
<evidence type="ECO:0000256" key="1">
    <source>
        <dbReference type="SAM" id="MobiDB-lite"/>
    </source>
</evidence>
<dbReference type="EMBL" id="JAQGDS010000011">
    <property type="protein sequence ID" value="KAJ6257070.1"/>
    <property type="molecule type" value="Genomic_DNA"/>
</dbReference>
<evidence type="ECO:0000313" key="4">
    <source>
        <dbReference type="Proteomes" id="UP001221413"/>
    </source>
</evidence>
<proteinExistence type="predicted"/>
<feature type="compositionally biased region" description="Polar residues" evidence="1">
    <location>
        <begin position="23"/>
        <end position="33"/>
    </location>
</feature>
<accession>A0AAD6ISZ5</accession>